<evidence type="ECO:0000313" key="3">
    <source>
        <dbReference type="Proteomes" id="UP001303473"/>
    </source>
</evidence>
<sequence>MVPDQSMLKAYYNVHWLYNVAAAISSWILLAGFIVLPGTFTSLQNLKTDTGAVEVLQSFAERIGLLSLSACCWISGVVGIGSLWWKFRQRHNYLWLLDHLFLPGLLNAMSGLVVLIVWGLLPRWRVDSNG</sequence>
<evidence type="ECO:0000313" key="2">
    <source>
        <dbReference type="EMBL" id="KAK3939611.1"/>
    </source>
</evidence>
<organism evidence="2 3">
    <name type="scientific">Diplogelasinospora grovesii</name>
    <dbReference type="NCBI Taxonomy" id="303347"/>
    <lineage>
        <taxon>Eukaryota</taxon>
        <taxon>Fungi</taxon>
        <taxon>Dikarya</taxon>
        <taxon>Ascomycota</taxon>
        <taxon>Pezizomycotina</taxon>
        <taxon>Sordariomycetes</taxon>
        <taxon>Sordariomycetidae</taxon>
        <taxon>Sordariales</taxon>
        <taxon>Diplogelasinosporaceae</taxon>
        <taxon>Diplogelasinospora</taxon>
    </lineage>
</organism>
<comment type="caution">
    <text evidence="2">The sequence shown here is derived from an EMBL/GenBank/DDBJ whole genome shotgun (WGS) entry which is preliminary data.</text>
</comment>
<feature type="transmembrane region" description="Helical" evidence="1">
    <location>
        <begin position="20"/>
        <end position="43"/>
    </location>
</feature>
<feature type="transmembrane region" description="Helical" evidence="1">
    <location>
        <begin position="100"/>
        <end position="121"/>
    </location>
</feature>
<accession>A0AAN6N6S7</accession>
<dbReference type="EMBL" id="MU853808">
    <property type="protein sequence ID" value="KAK3939611.1"/>
    <property type="molecule type" value="Genomic_DNA"/>
</dbReference>
<keyword evidence="3" id="KW-1185">Reference proteome</keyword>
<feature type="transmembrane region" description="Helical" evidence="1">
    <location>
        <begin position="63"/>
        <end position="85"/>
    </location>
</feature>
<dbReference type="AlphaFoldDB" id="A0AAN6N6S7"/>
<dbReference type="Proteomes" id="UP001303473">
    <property type="component" value="Unassembled WGS sequence"/>
</dbReference>
<reference evidence="3" key="1">
    <citation type="journal article" date="2023" name="Mol. Phylogenet. Evol.">
        <title>Genome-scale phylogeny and comparative genomics of the fungal order Sordariales.</title>
        <authorList>
            <person name="Hensen N."/>
            <person name="Bonometti L."/>
            <person name="Westerberg I."/>
            <person name="Brannstrom I.O."/>
            <person name="Guillou S."/>
            <person name="Cros-Aarteil S."/>
            <person name="Calhoun S."/>
            <person name="Haridas S."/>
            <person name="Kuo A."/>
            <person name="Mondo S."/>
            <person name="Pangilinan J."/>
            <person name="Riley R."/>
            <person name="LaButti K."/>
            <person name="Andreopoulos B."/>
            <person name="Lipzen A."/>
            <person name="Chen C."/>
            <person name="Yan M."/>
            <person name="Daum C."/>
            <person name="Ng V."/>
            <person name="Clum A."/>
            <person name="Steindorff A."/>
            <person name="Ohm R.A."/>
            <person name="Martin F."/>
            <person name="Silar P."/>
            <person name="Natvig D.O."/>
            <person name="Lalanne C."/>
            <person name="Gautier V."/>
            <person name="Ament-Velasquez S.L."/>
            <person name="Kruys A."/>
            <person name="Hutchinson M.I."/>
            <person name="Powell A.J."/>
            <person name="Barry K."/>
            <person name="Miller A.N."/>
            <person name="Grigoriev I.V."/>
            <person name="Debuchy R."/>
            <person name="Gladieux P."/>
            <person name="Hiltunen Thoren M."/>
            <person name="Johannesson H."/>
        </authorList>
    </citation>
    <scope>NUCLEOTIDE SEQUENCE [LARGE SCALE GENOMIC DNA]</scope>
    <source>
        <strain evidence="3">CBS 340.73</strain>
    </source>
</reference>
<keyword evidence="1" id="KW-1133">Transmembrane helix</keyword>
<keyword evidence="1" id="KW-0812">Transmembrane</keyword>
<gene>
    <name evidence="2" type="ORF">QBC46DRAFT_143133</name>
</gene>
<evidence type="ECO:0000256" key="1">
    <source>
        <dbReference type="SAM" id="Phobius"/>
    </source>
</evidence>
<protein>
    <submittedName>
        <fullName evidence="2">Uncharacterized protein</fullName>
    </submittedName>
</protein>
<name>A0AAN6N6S7_9PEZI</name>
<keyword evidence="1" id="KW-0472">Membrane</keyword>
<proteinExistence type="predicted"/>